<keyword evidence="6 7" id="KW-0472">Membrane</keyword>
<evidence type="ECO:0000259" key="8">
    <source>
        <dbReference type="Pfam" id="PF04239"/>
    </source>
</evidence>
<dbReference type="PANTHER" id="PTHR34582:SF5">
    <property type="entry name" value="UPF0702 TRANSMEMBRANE PROTEIN YETF"/>
    <property type="match status" value="1"/>
</dbReference>
<sequence length="211" mass="24141">MLFLVTRLLGKTQISQITPFDFISSLILGELLGNAIYDENVNIFSITYALVIWGLLVYLIEFWTQKKKSVRGFLEGQPVIVIHKGKILYPSLKKNKLDINQLQGLIRQKGYFSLYDVEYAILETNGTISVLPKSDVDSVTRKDLDLPIVDVSLPISLILDGEIVYDNLQELGRNETWLKKKLFEQDIVHITDVLHAEWQSPDQLLITTYSK</sequence>
<organism evidence="10 11">
    <name type="scientific">Pseudalkalibacillus berkeleyi</name>
    <dbReference type="NCBI Taxonomy" id="1069813"/>
    <lineage>
        <taxon>Bacteria</taxon>
        <taxon>Bacillati</taxon>
        <taxon>Bacillota</taxon>
        <taxon>Bacilli</taxon>
        <taxon>Bacillales</taxon>
        <taxon>Fictibacillaceae</taxon>
        <taxon>Pseudalkalibacillus</taxon>
    </lineage>
</organism>
<keyword evidence="5 7" id="KW-1133">Transmembrane helix</keyword>
<gene>
    <name evidence="10" type="ORF">L2716_04130</name>
</gene>
<accession>A0ABS9GVS1</accession>
<dbReference type="Pfam" id="PF04239">
    <property type="entry name" value="DUF421"/>
    <property type="match status" value="1"/>
</dbReference>
<evidence type="ECO:0000313" key="11">
    <source>
        <dbReference type="Proteomes" id="UP001649381"/>
    </source>
</evidence>
<evidence type="ECO:0000256" key="7">
    <source>
        <dbReference type="SAM" id="Phobius"/>
    </source>
</evidence>
<keyword evidence="3" id="KW-1003">Cell membrane</keyword>
<dbReference type="PANTHER" id="PTHR34582">
    <property type="entry name" value="UPF0702 TRANSMEMBRANE PROTEIN YCAP"/>
    <property type="match status" value="1"/>
</dbReference>
<comment type="subcellular location">
    <subcellularLocation>
        <location evidence="1">Cell membrane</location>
        <topology evidence="1">Multi-pass membrane protein</topology>
    </subcellularLocation>
</comment>
<dbReference type="InterPro" id="IPR023090">
    <property type="entry name" value="UPF0702_alpha/beta_dom_sf"/>
</dbReference>
<evidence type="ECO:0000256" key="3">
    <source>
        <dbReference type="ARBA" id="ARBA00022475"/>
    </source>
</evidence>
<protein>
    <submittedName>
        <fullName evidence="10">DUF421 domain-containing protein</fullName>
    </submittedName>
</protein>
<evidence type="ECO:0000256" key="4">
    <source>
        <dbReference type="ARBA" id="ARBA00022692"/>
    </source>
</evidence>
<evidence type="ECO:0000256" key="1">
    <source>
        <dbReference type="ARBA" id="ARBA00004651"/>
    </source>
</evidence>
<keyword evidence="4 7" id="KW-0812">Transmembrane</keyword>
<dbReference type="Pfam" id="PF20730">
    <property type="entry name" value="YetF_N"/>
    <property type="match status" value="1"/>
</dbReference>
<evidence type="ECO:0000256" key="5">
    <source>
        <dbReference type="ARBA" id="ARBA00022989"/>
    </source>
</evidence>
<evidence type="ECO:0000259" key="9">
    <source>
        <dbReference type="Pfam" id="PF20730"/>
    </source>
</evidence>
<feature type="domain" description="YetF C-terminal" evidence="8">
    <location>
        <begin position="66"/>
        <end position="199"/>
    </location>
</feature>
<dbReference type="Proteomes" id="UP001649381">
    <property type="component" value="Unassembled WGS sequence"/>
</dbReference>
<comment type="caution">
    <text evidence="10">The sequence shown here is derived from an EMBL/GenBank/DDBJ whole genome shotgun (WGS) entry which is preliminary data.</text>
</comment>
<comment type="similarity">
    <text evidence="2">Belongs to the UPF0702 family.</text>
</comment>
<proteinExistence type="inferred from homology"/>
<evidence type="ECO:0000313" key="10">
    <source>
        <dbReference type="EMBL" id="MCF6136907.1"/>
    </source>
</evidence>
<evidence type="ECO:0000256" key="6">
    <source>
        <dbReference type="ARBA" id="ARBA00023136"/>
    </source>
</evidence>
<dbReference type="Gene3D" id="3.30.240.20">
    <property type="entry name" value="bsu07140 like domains"/>
    <property type="match status" value="2"/>
</dbReference>
<dbReference type="EMBL" id="JAKIJS010000001">
    <property type="protein sequence ID" value="MCF6136907.1"/>
    <property type="molecule type" value="Genomic_DNA"/>
</dbReference>
<keyword evidence="11" id="KW-1185">Reference proteome</keyword>
<dbReference type="InterPro" id="IPR048454">
    <property type="entry name" value="YetF_N"/>
</dbReference>
<feature type="transmembrane region" description="Helical" evidence="7">
    <location>
        <begin position="43"/>
        <end position="63"/>
    </location>
</feature>
<name>A0ABS9GVS1_9BACL</name>
<dbReference type="InterPro" id="IPR007353">
    <property type="entry name" value="DUF421"/>
</dbReference>
<evidence type="ECO:0000256" key="2">
    <source>
        <dbReference type="ARBA" id="ARBA00006448"/>
    </source>
</evidence>
<feature type="domain" description="YetF-like N-terminal transmembrane" evidence="9">
    <location>
        <begin position="2"/>
        <end position="62"/>
    </location>
</feature>
<reference evidence="10 11" key="1">
    <citation type="submission" date="2022-01" db="EMBL/GenBank/DDBJ databases">
        <title>Alkalihalobacillus sp. EGI L200015, a novel bacterium isolated from a salt lake sediment.</title>
        <authorList>
            <person name="Gao L."/>
            <person name="Fang B.-Z."/>
            <person name="Li W.-J."/>
        </authorList>
    </citation>
    <scope>NUCLEOTIDE SEQUENCE [LARGE SCALE GENOMIC DNA]</scope>
    <source>
        <strain evidence="10 11">KCTC 12718</strain>
    </source>
</reference>